<evidence type="ECO:0000256" key="6">
    <source>
        <dbReference type="ARBA" id="ARBA00022692"/>
    </source>
</evidence>
<dbReference type="KEGG" id="abo:ABO_0058"/>
<evidence type="ECO:0000256" key="1">
    <source>
        <dbReference type="ARBA" id="ARBA00001970"/>
    </source>
</evidence>
<keyword evidence="16" id="KW-1185">Reference proteome</keyword>
<feature type="transmembrane region" description="Helical" evidence="13">
    <location>
        <begin position="16"/>
        <end position="34"/>
    </location>
</feature>
<feature type="transmembrane region" description="Helical" evidence="13">
    <location>
        <begin position="86"/>
        <end position="104"/>
    </location>
</feature>
<accession>Q0VTF6</accession>
<evidence type="ECO:0000256" key="11">
    <source>
        <dbReference type="ARBA" id="ARBA00023136"/>
    </source>
</evidence>
<dbReference type="Proteomes" id="UP000008871">
    <property type="component" value="Chromosome"/>
</dbReference>
<dbReference type="PANTHER" id="PTHR30529">
    <property type="entry name" value="CYTOCHROME B561"/>
    <property type="match status" value="1"/>
</dbReference>
<dbReference type="GO" id="GO:0005886">
    <property type="term" value="C:plasma membrane"/>
    <property type="evidence" value="ECO:0007669"/>
    <property type="project" value="UniProtKB-SubCell"/>
</dbReference>
<feature type="domain" description="Cytochrome b561 bacterial/Ni-hydrogenase" evidence="14">
    <location>
        <begin position="9"/>
        <end position="176"/>
    </location>
</feature>
<keyword evidence="11 13" id="KW-0472">Membrane</keyword>
<dbReference type="PANTHER" id="PTHR30529:SF1">
    <property type="entry name" value="CYTOCHROME B561 HOMOLOG 2"/>
    <property type="match status" value="1"/>
</dbReference>
<dbReference type="SUPFAM" id="SSF81342">
    <property type="entry name" value="Transmembrane di-heme cytochromes"/>
    <property type="match status" value="1"/>
</dbReference>
<evidence type="ECO:0000256" key="12">
    <source>
        <dbReference type="ARBA" id="ARBA00037975"/>
    </source>
</evidence>
<proteinExistence type="inferred from homology"/>
<dbReference type="Gene3D" id="1.20.950.20">
    <property type="entry name" value="Transmembrane di-heme cytochromes, Chain C"/>
    <property type="match status" value="1"/>
</dbReference>
<keyword evidence="3" id="KW-0813">Transport</keyword>
<dbReference type="Pfam" id="PF01292">
    <property type="entry name" value="Ni_hydr_CYTB"/>
    <property type="match status" value="1"/>
</dbReference>
<evidence type="ECO:0000256" key="5">
    <source>
        <dbReference type="ARBA" id="ARBA00022617"/>
    </source>
</evidence>
<dbReference type="RefSeq" id="WP_011587356.1">
    <property type="nucleotide sequence ID" value="NC_008260.1"/>
</dbReference>
<reference evidence="15 16" key="1">
    <citation type="journal article" date="2006" name="Nat. Biotechnol.">
        <title>Genome sequence of the ubiquitous hydrocarbon-degrading marine bacterium Alcanivorax borkumensis.</title>
        <authorList>
            <person name="Schneiker S."/>
            <person name="Martins dos Santos V.A.P."/>
            <person name="Bartels D."/>
            <person name="Bekel T."/>
            <person name="Brecht M."/>
            <person name="Buhrmester J."/>
            <person name="Chernikova T.N."/>
            <person name="Denaro R."/>
            <person name="Ferrer M."/>
            <person name="Gertler C."/>
            <person name="Goesmann A."/>
            <person name="Golyshina O.V."/>
            <person name="Kaminski F."/>
            <person name="Khachane A.N."/>
            <person name="Lang S."/>
            <person name="Linke B."/>
            <person name="McHardy A.C."/>
            <person name="Meyer F."/>
            <person name="Nechitaylo T."/>
            <person name="Puehler A."/>
            <person name="Regenhardt D."/>
            <person name="Rupp O."/>
            <person name="Sabirova J.S."/>
            <person name="Selbitschka W."/>
            <person name="Yakimov M.M."/>
            <person name="Timmis K.N."/>
            <person name="Vorhoelter F.-J."/>
            <person name="Weidner S."/>
            <person name="Kaiser O."/>
            <person name="Golyshin P.N."/>
        </authorList>
    </citation>
    <scope>NUCLEOTIDE SEQUENCE [LARGE SCALE GENOMIC DNA]</scope>
    <source>
        <strain evidence="16">ATCC 700651 / DSM 11573 / NCIMB 13689 / SK2</strain>
    </source>
</reference>
<dbReference type="eggNOG" id="COG3038">
    <property type="taxonomic scope" value="Bacteria"/>
</dbReference>
<keyword evidence="5" id="KW-0349">Heme</keyword>
<evidence type="ECO:0000256" key="8">
    <source>
        <dbReference type="ARBA" id="ARBA00022982"/>
    </source>
</evidence>
<comment type="cofactor">
    <cofactor evidence="1">
        <name>heme b</name>
        <dbReference type="ChEBI" id="CHEBI:60344"/>
    </cofactor>
</comment>
<keyword evidence="10" id="KW-0408">Iron</keyword>
<keyword evidence="9 13" id="KW-1133">Transmembrane helix</keyword>
<keyword evidence="7" id="KW-0479">Metal-binding</keyword>
<dbReference type="GO" id="GO:0022904">
    <property type="term" value="P:respiratory electron transport chain"/>
    <property type="evidence" value="ECO:0007669"/>
    <property type="project" value="InterPro"/>
</dbReference>
<comment type="similarity">
    <text evidence="12">Belongs to the cytochrome b561 family.</text>
</comment>
<feature type="transmembrane region" description="Helical" evidence="13">
    <location>
        <begin position="54"/>
        <end position="74"/>
    </location>
</feature>
<evidence type="ECO:0000256" key="10">
    <source>
        <dbReference type="ARBA" id="ARBA00023004"/>
    </source>
</evidence>
<dbReference type="InterPro" id="IPR016174">
    <property type="entry name" value="Di-haem_cyt_TM"/>
</dbReference>
<protein>
    <submittedName>
        <fullName evidence="15">Cytochrome b561, putative</fullName>
    </submittedName>
</protein>
<dbReference type="GO" id="GO:0046872">
    <property type="term" value="F:metal ion binding"/>
    <property type="evidence" value="ECO:0007669"/>
    <property type="project" value="UniProtKB-KW"/>
</dbReference>
<evidence type="ECO:0000256" key="7">
    <source>
        <dbReference type="ARBA" id="ARBA00022723"/>
    </source>
</evidence>
<feature type="transmembrane region" description="Helical" evidence="13">
    <location>
        <begin position="138"/>
        <end position="160"/>
    </location>
</feature>
<evidence type="ECO:0000256" key="2">
    <source>
        <dbReference type="ARBA" id="ARBA00004651"/>
    </source>
</evidence>
<evidence type="ECO:0000313" key="16">
    <source>
        <dbReference type="Proteomes" id="UP000008871"/>
    </source>
</evidence>
<dbReference type="InterPro" id="IPR052168">
    <property type="entry name" value="Cytochrome_b561_oxidase"/>
</dbReference>
<gene>
    <name evidence="15" type="ordered locus">ABO_0058</name>
</gene>
<evidence type="ECO:0000256" key="4">
    <source>
        <dbReference type="ARBA" id="ARBA00022475"/>
    </source>
</evidence>
<evidence type="ECO:0000313" key="15">
    <source>
        <dbReference type="EMBL" id="CAL15506.1"/>
    </source>
</evidence>
<dbReference type="GO" id="GO:0009055">
    <property type="term" value="F:electron transfer activity"/>
    <property type="evidence" value="ECO:0007669"/>
    <property type="project" value="InterPro"/>
</dbReference>
<keyword evidence="4" id="KW-1003">Cell membrane</keyword>
<dbReference type="GO" id="GO:0020037">
    <property type="term" value="F:heme binding"/>
    <property type="evidence" value="ECO:0007669"/>
    <property type="project" value="TreeGrafter"/>
</dbReference>
<keyword evidence="8" id="KW-0249">Electron transport</keyword>
<dbReference type="InterPro" id="IPR011577">
    <property type="entry name" value="Cyt_b561_bac/Ni-Hgenase"/>
</dbReference>
<dbReference type="OrthoDB" id="9793784at2"/>
<organism evidence="15 16">
    <name type="scientific">Alcanivorax borkumensis (strain ATCC 700651 / DSM 11573 / NCIMB 13689 / SK2)</name>
    <dbReference type="NCBI Taxonomy" id="393595"/>
    <lineage>
        <taxon>Bacteria</taxon>
        <taxon>Pseudomonadati</taxon>
        <taxon>Pseudomonadota</taxon>
        <taxon>Gammaproteobacteria</taxon>
        <taxon>Oceanospirillales</taxon>
        <taxon>Alcanivoracaceae</taxon>
        <taxon>Alcanivorax</taxon>
    </lineage>
</organism>
<name>Q0VTF6_ALCBS</name>
<dbReference type="STRING" id="393595.ABO_0058"/>
<dbReference type="HOGENOM" id="CLU_095321_3_1_6"/>
<evidence type="ECO:0000259" key="14">
    <source>
        <dbReference type="Pfam" id="PF01292"/>
    </source>
</evidence>
<dbReference type="EMBL" id="AM286690">
    <property type="protein sequence ID" value="CAL15506.1"/>
    <property type="molecule type" value="Genomic_DNA"/>
</dbReference>
<sequence>MSLNDSPTRYGSLTRLLHWSMALLLVWQFLSALSHYAFEDTAFETFFWPTHKPLGLVLMVLLVIRLGWALINLARRPPSLSLAAKWGHLSLYGLLFIIPALALLRQYGSGRAFNPFGIELMAGFQGDKITWMIEPANLLHGVLGWVLLVMIIGHVGMALLHRKQPGQLNVLPRMWGKG</sequence>
<dbReference type="AlphaFoldDB" id="Q0VTF6"/>
<evidence type="ECO:0000256" key="13">
    <source>
        <dbReference type="SAM" id="Phobius"/>
    </source>
</evidence>
<keyword evidence="6 13" id="KW-0812">Transmembrane</keyword>
<comment type="subcellular location">
    <subcellularLocation>
        <location evidence="2">Cell membrane</location>
        <topology evidence="2">Multi-pass membrane protein</topology>
    </subcellularLocation>
</comment>
<evidence type="ECO:0000256" key="9">
    <source>
        <dbReference type="ARBA" id="ARBA00022989"/>
    </source>
</evidence>
<evidence type="ECO:0000256" key="3">
    <source>
        <dbReference type="ARBA" id="ARBA00022448"/>
    </source>
</evidence>